<dbReference type="NCBIfam" id="TIGR04296">
    <property type="entry name" value="PEFG-CTERM"/>
    <property type="match status" value="1"/>
</dbReference>
<evidence type="ECO:0008006" key="4">
    <source>
        <dbReference type="Google" id="ProtNLM"/>
    </source>
</evidence>
<gene>
    <name evidence="2" type="ORF">MY1_0303</name>
</gene>
<name>F9CUM9_9ARCH</name>
<dbReference type="GeneID" id="56062583"/>
<reference evidence="2 3" key="1">
    <citation type="journal article" date="2011" name="J. Bacteriol.">
        <title>Genome Sequence of an Ammonia-Oxidizing Soil Archaeon, "Candidatus Nitrosoarchaeum koreensis" MY1.</title>
        <authorList>
            <person name="Kim B.K."/>
            <person name="Jung M.Y."/>
            <person name="Yu D.S."/>
            <person name="Park S.J."/>
            <person name="Oh T.K."/>
            <person name="Rhee S.K."/>
            <person name="Kim J.F."/>
        </authorList>
    </citation>
    <scope>NUCLEOTIDE SEQUENCE [LARGE SCALE GENOMIC DNA]</scope>
    <source>
        <strain evidence="2 3">MY1</strain>
    </source>
</reference>
<accession>F9CUM9</accession>
<evidence type="ECO:0000256" key="1">
    <source>
        <dbReference type="SAM" id="Phobius"/>
    </source>
</evidence>
<evidence type="ECO:0000313" key="2">
    <source>
        <dbReference type="EMBL" id="EGP93075.1"/>
    </source>
</evidence>
<dbReference type="STRING" id="1001994.MY1_0303"/>
<dbReference type="RefSeq" id="WP_007549729.1">
    <property type="nucleotide sequence ID" value="NZ_AFPU01000001.1"/>
</dbReference>
<proteinExistence type="predicted"/>
<evidence type="ECO:0000313" key="3">
    <source>
        <dbReference type="Proteomes" id="UP000004440"/>
    </source>
</evidence>
<dbReference type="InterPro" id="IPR027560">
    <property type="entry name" value="PEFG-CTERM"/>
</dbReference>
<keyword evidence="3" id="KW-1185">Reference proteome</keyword>
<keyword evidence="1" id="KW-1133">Transmembrane helix</keyword>
<dbReference type="AlphaFoldDB" id="F9CUM9"/>
<dbReference type="Proteomes" id="UP000004440">
    <property type="component" value="Unassembled WGS sequence"/>
</dbReference>
<protein>
    <recommendedName>
        <fullName evidence="4">PEFG-CTERM sorting domain-containing protein</fullName>
    </recommendedName>
</protein>
<comment type="caution">
    <text evidence="2">The sequence shown here is derived from an EMBL/GenBank/DDBJ whole genome shotgun (WGS) entry which is preliminary data.</text>
</comment>
<feature type="transmembrane region" description="Helical" evidence="1">
    <location>
        <begin position="238"/>
        <end position="257"/>
    </location>
</feature>
<keyword evidence="1" id="KW-0472">Membrane</keyword>
<dbReference type="EMBL" id="AFPU01000001">
    <property type="protein sequence ID" value="EGP93075.1"/>
    <property type="molecule type" value="Genomic_DNA"/>
</dbReference>
<sequence length="265" mass="29032">MKTRIIFVFLILGMIVTLPVFAQSLITIKTNSNSYKEGDTVVISGNVSTIIVGTPITLQIFSQGNLVDVAQFNVAEDGSYSYTIIAEGPYWAKSGEYTVRASFGEDNVAETQFNFSPKSDVIATDIFEVDAGSYGTFDVNYSINGGTVKNMLIDKDIFALIVIIESENDGSITLEMPRDAFDAKKQDQTDDTFIIIIDGIEVPYQETVTNTNSRIITINFEEGDSDIEIIGTTIIPEFGTIAVMILAVGIITTIIVTKNRFQIPI</sequence>
<keyword evidence="1" id="KW-0812">Transmembrane</keyword>
<organism evidence="2 3">
    <name type="scientific">Nitrosarchaeum koreense MY1</name>
    <dbReference type="NCBI Taxonomy" id="1001994"/>
    <lineage>
        <taxon>Archaea</taxon>
        <taxon>Nitrososphaerota</taxon>
        <taxon>Nitrososphaeria</taxon>
        <taxon>Nitrosopumilales</taxon>
        <taxon>Nitrosopumilaceae</taxon>
        <taxon>Nitrosarchaeum</taxon>
    </lineage>
</organism>